<evidence type="ECO:0000259" key="24">
    <source>
        <dbReference type="Pfam" id="PF01299"/>
    </source>
</evidence>
<dbReference type="AlphaFoldDB" id="A0A913ZH87"/>
<dbReference type="GO" id="GO:0072594">
    <property type="term" value="P:establishment of protein localization to organelle"/>
    <property type="evidence" value="ECO:0007669"/>
    <property type="project" value="TreeGrafter"/>
</dbReference>
<comment type="similarity">
    <text evidence="5 20">Belongs to the LAMP family.</text>
</comment>
<evidence type="ECO:0000256" key="2">
    <source>
        <dbReference type="ARBA" id="ARBA00004158"/>
    </source>
</evidence>
<evidence type="ECO:0000256" key="5">
    <source>
        <dbReference type="ARBA" id="ARBA00009644"/>
    </source>
</evidence>
<feature type="disulfide bond" evidence="20">
    <location>
        <begin position="243"/>
        <end position="280"/>
    </location>
</feature>
<keyword evidence="10" id="KW-0770">Synapse</keyword>
<feature type="transmembrane region" description="Helical" evidence="22">
    <location>
        <begin position="286"/>
        <end position="311"/>
    </location>
</feature>
<keyword evidence="12" id="KW-0325">Glycoprotein</keyword>
<evidence type="ECO:0000313" key="26">
    <source>
        <dbReference type="Proteomes" id="UP000887568"/>
    </source>
</evidence>
<dbReference type="PROSITE" id="PS51257">
    <property type="entry name" value="PROKAR_LIPOPROTEIN"/>
    <property type="match status" value="1"/>
</dbReference>
<dbReference type="GO" id="GO:0031902">
    <property type="term" value="C:late endosome membrane"/>
    <property type="evidence" value="ECO:0007669"/>
    <property type="project" value="TreeGrafter"/>
</dbReference>
<evidence type="ECO:0000256" key="22">
    <source>
        <dbReference type="SAM" id="Phobius"/>
    </source>
</evidence>
<evidence type="ECO:0000256" key="6">
    <source>
        <dbReference type="ARBA" id="ARBA00022692"/>
    </source>
</evidence>
<dbReference type="Gene3D" id="2.40.160.110">
    <property type="match status" value="1"/>
</dbReference>
<name>A0A913ZH87_PATMI</name>
<evidence type="ECO:0000256" key="7">
    <source>
        <dbReference type="ARBA" id="ARBA00022729"/>
    </source>
</evidence>
<dbReference type="Pfam" id="PF01299">
    <property type="entry name" value="Lamp2-like_luminal"/>
    <property type="match status" value="1"/>
</dbReference>
<dbReference type="InterPro" id="IPR002000">
    <property type="entry name" value="Lysosome-assoc_membr_glycop"/>
</dbReference>
<evidence type="ECO:0000256" key="13">
    <source>
        <dbReference type="ARBA" id="ARBA00023273"/>
    </source>
</evidence>
<evidence type="ECO:0000256" key="10">
    <source>
        <dbReference type="ARBA" id="ARBA00023018"/>
    </source>
</evidence>
<comment type="caution">
    <text evidence="20">Lacks conserved residue(s) required for the propagation of feature annotation.</text>
</comment>
<evidence type="ECO:0000256" key="19">
    <source>
        <dbReference type="ARBA" id="ARBA00076257"/>
    </source>
</evidence>
<feature type="compositionally biased region" description="Low complexity" evidence="21">
    <location>
        <begin position="38"/>
        <end position="106"/>
    </location>
</feature>
<organism evidence="25 26">
    <name type="scientific">Patiria miniata</name>
    <name type="common">Bat star</name>
    <name type="synonym">Asterina miniata</name>
    <dbReference type="NCBI Taxonomy" id="46514"/>
    <lineage>
        <taxon>Eukaryota</taxon>
        <taxon>Metazoa</taxon>
        <taxon>Echinodermata</taxon>
        <taxon>Eleutherozoa</taxon>
        <taxon>Asterozoa</taxon>
        <taxon>Asteroidea</taxon>
        <taxon>Valvatacea</taxon>
        <taxon>Valvatida</taxon>
        <taxon>Asterinidae</taxon>
        <taxon>Patiria</taxon>
    </lineage>
</organism>
<protein>
    <recommendedName>
        <fullName evidence="18">Lysosome-associated membrane glycoprotein 5</fullName>
    </recommendedName>
    <alternativeName>
        <fullName evidence="19">Lysosome-associated membrane protein 5</fullName>
    </alternativeName>
</protein>
<evidence type="ECO:0000313" key="25">
    <source>
        <dbReference type="EnsemblMetazoa" id="XP_038050421.1"/>
    </source>
</evidence>
<evidence type="ECO:0000256" key="14">
    <source>
        <dbReference type="ARBA" id="ARBA00023329"/>
    </source>
</evidence>
<evidence type="ECO:0000256" key="18">
    <source>
        <dbReference type="ARBA" id="ARBA00074379"/>
    </source>
</evidence>
<evidence type="ECO:0000256" key="16">
    <source>
        <dbReference type="ARBA" id="ARBA00053950"/>
    </source>
</evidence>
<dbReference type="Proteomes" id="UP000887568">
    <property type="component" value="Unplaced"/>
</dbReference>
<evidence type="ECO:0000256" key="15">
    <source>
        <dbReference type="ARBA" id="ARBA00029428"/>
    </source>
</evidence>
<evidence type="ECO:0000256" key="9">
    <source>
        <dbReference type="ARBA" id="ARBA00022989"/>
    </source>
</evidence>
<dbReference type="GeneID" id="119723701"/>
<dbReference type="PANTHER" id="PTHR11506">
    <property type="entry name" value="LYSOSOME-ASSOCIATED MEMBRANE GLYCOPROTEIN"/>
    <property type="match status" value="1"/>
</dbReference>
<keyword evidence="9 22" id="KW-1133">Transmembrane helix</keyword>
<evidence type="ECO:0000256" key="8">
    <source>
        <dbReference type="ARBA" id="ARBA00022753"/>
    </source>
</evidence>
<evidence type="ECO:0000256" key="20">
    <source>
        <dbReference type="PROSITE-ProRule" id="PRU00740"/>
    </source>
</evidence>
<evidence type="ECO:0000256" key="3">
    <source>
        <dbReference type="ARBA" id="ARBA00004172"/>
    </source>
</evidence>
<dbReference type="PROSITE" id="PS51407">
    <property type="entry name" value="LAMP_3"/>
    <property type="match status" value="1"/>
</dbReference>
<evidence type="ECO:0000256" key="21">
    <source>
        <dbReference type="SAM" id="MobiDB-lite"/>
    </source>
</evidence>
<keyword evidence="14" id="KW-0968">Cytoplasmic vesicle</keyword>
<dbReference type="InterPro" id="IPR048528">
    <property type="entry name" value="Lamp2-like_luminal"/>
</dbReference>
<evidence type="ECO:0000256" key="4">
    <source>
        <dbReference type="ARBA" id="ARBA00004279"/>
    </source>
</evidence>
<dbReference type="RefSeq" id="XP_038050421.1">
    <property type="nucleotide sequence ID" value="XM_038194493.1"/>
</dbReference>
<dbReference type="EnsemblMetazoa" id="XM_038194493.1">
    <property type="protein sequence ID" value="XP_038050421.1"/>
    <property type="gene ID" value="LOC119723701"/>
</dbReference>
<keyword evidence="26" id="KW-1185">Reference proteome</keyword>
<feature type="domain" description="Lysosome-associated membrane glycoprotein 2-like luminal" evidence="24">
    <location>
        <begin position="115"/>
        <end position="267"/>
    </location>
</feature>
<dbReference type="OrthoDB" id="10037042at2759"/>
<comment type="function">
    <text evidence="16">Plays a role in short-term synaptic plasticity in a subset of GABAergic neurons in the brain.</text>
</comment>
<feature type="signal peptide" evidence="23">
    <location>
        <begin position="1"/>
        <end position="24"/>
    </location>
</feature>
<evidence type="ECO:0000256" key="11">
    <source>
        <dbReference type="ARBA" id="ARBA00023136"/>
    </source>
</evidence>
<feature type="disulfide bond" evidence="20">
    <location>
        <begin position="128"/>
        <end position="166"/>
    </location>
</feature>
<evidence type="ECO:0000256" key="1">
    <source>
        <dbReference type="ARBA" id="ARBA00004151"/>
    </source>
</evidence>
<comment type="subcellular location">
    <subcellularLocation>
        <location evidence="4">Cell projection</location>
        <location evidence="4">Dendrite</location>
    </subcellularLocation>
    <subcellularLocation>
        <location evidence="17">Cell projection</location>
        <location evidence="17">Growth cone membrane</location>
        <topology evidence="17">Single-pass type I membrane protein</topology>
    </subcellularLocation>
    <subcellularLocation>
        <location evidence="15">Cytoplasmic vesicle</location>
        <location evidence="15">Secretory vesicle</location>
        <location evidence="15">Synaptic vesicle membrane</location>
        <topology evidence="15">Single-pass type I membrane protein</topology>
    </subcellularLocation>
    <subcellularLocation>
        <location evidence="2">Early endosome membrane</location>
        <topology evidence="2">Single-pass type I membrane protein</topology>
    </subcellularLocation>
    <subcellularLocation>
        <location evidence="1">Endoplasmic reticulum-Golgi intermediate compartment membrane</location>
        <topology evidence="1">Single-pass type I membrane protein</topology>
    </subcellularLocation>
    <subcellularLocation>
        <location evidence="20">Membrane</location>
        <topology evidence="20">Single-pass type I membrane protein</topology>
    </subcellularLocation>
    <subcellularLocation>
        <location evidence="3">Recycling endosome</location>
    </subcellularLocation>
</comment>
<feature type="chain" id="PRO_5036836589" description="Lysosome-associated membrane glycoprotein 5" evidence="23">
    <location>
        <begin position="25"/>
        <end position="326"/>
    </location>
</feature>
<evidence type="ECO:0000256" key="17">
    <source>
        <dbReference type="ARBA" id="ARBA00060492"/>
    </source>
</evidence>
<proteinExistence type="inferred from homology"/>
<keyword evidence="6 20" id="KW-0812">Transmembrane</keyword>
<dbReference type="OMA" id="WSIKGAN"/>
<keyword evidence="7 23" id="KW-0732">Signal</keyword>
<dbReference type="GO" id="GO:0005886">
    <property type="term" value="C:plasma membrane"/>
    <property type="evidence" value="ECO:0007669"/>
    <property type="project" value="UniProtKB-SubCell"/>
</dbReference>
<feature type="region of interest" description="Disordered" evidence="21">
    <location>
        <begin position="35"/>
        <end position="110"/>
    </location>
</feature>
<keyword evidence="20" id="KW-1015">Disulfide bond</keyword>
<keyword evidence="11 20" id="KW-0472">Membrane</keyword>
<reference evidence="25" key="1">
    <citation type="submission" date="2022-11" db="UniProtKB">
        <authorList>
            <consortium name="EnsemblMetazoa"/>
        </authorList>
    </citation>
    <scope>IDENTIFICATION</scope>
</reference>
<dbReference type="GO" id="GO:0005765">
    <property type="term" value="C:lysosomal membrane"/>
    <property type="evidence" value="ECO:0007669"/>
    <property type="project" value="TreeGrafter"/>
</dbReference>
<dbReference type="PANTHER" id="PTHR11506:SF35">
    <property type="entry name" value="LYSOSOME-ASSOCIATED MEMBRANE GLYCOPROTEIN 5"/>
    <property type="match status" value="1"/>
</dbReference>
<keyword evidence="8" id="KW-0967">Endosome</keyword>
<sequence length="326" mass="34695">MEFGKRFSHGAMLLVVVSCLSVEAGMTGVAPNATTPRATNVTTSPAANVTTPTPTTNVTTPTPTTNVTTPLPTFNVTTPSPTSNVTTPSPTSNVTTPSPTSNVTTPRATTTPQWVGNWSVKDAHGAICMWMSFGANLSITYLTDNGTERTKVFELDPALLRLTSNCNSSSTRMLNITINMGPGWAISLAFYRQSGKYSMTEVGAAWVYDNHLPDAKSKGFTTETKRENNFLAQKVALGNYYTCPDPLSVTPDAATVTLWHIQMQPFADKAGGKLGQAEVCTSGLSAGIIVAIAVAGVIVLIGVIVVVVCVVRRKRKTKPYSELENE</sequence>
<accession>A0A913ZH87</accession>
<evidence type="ECO:0000256" key="12">
    <source>
        <dbReference type="ARBA" id="ARBA00023180"/>
    </source>
</evidence>
<keyword evidence="13" id="KW-0966">Cell projection</keyword>
<evidence type="ECO:0000256" key="23">
    <source>
        <dbReference type="SAM" id="SignalP"/>
    </source>
</evidence>